<dbReference type="AlphaFoldDB" id="A0AAW6YBQ4"/>
<dbReference type="InterPro" id="IPR042286">
    <property type="entry name" value="AdoMetDC_C"/>
</dbReference>
<gene>
    <name evidence="11" type="primary">speD</name>
    <name evidence="10" type="synonym">speH</name>
    <name evidence="11" type="ORF">QP451_03955</name>
</gene>
<dbReference type="Gene3D" id="3.30.360.110">
    <property type="entry name" value="S-adenosylmethionine decarboxylase domain"/>
    <property type="match status" value="1"/>
</dbReference>
<keyword evidence="7 10" id="KW-0456">Lyase</keyword>
<feature type="modified residue" description="Pyruvic acid (Ser); by autocatalysis" evidence="10">
    <location>
        <position position="65"/>
    </location>
</feature>
<protein>
    <recommendedName>
        <fullName evidence="10">S-adenosylmethionine decarboxylase proenzyme</fullName>
        <shortName evidence="10">AdoMetDC</shortName>
        <shortName evidence="10">SAMDC</shortName>
        <ecNumber evidence="10">4.1.1.50</ecNumber>
    </recommendedName>
    <component>
        <recommendedName>
            <fullName evidence="10">S-adenosylmethionine decarboxylase beta chain</fullName>
        </recommendedName>
    </component>
    <component>
        <recommendedName>
            <fullName evidence="10">S-adenosylmethionine decarboxylase alpha chain</fullName>
        </recommendedName>
    </component>
</protein>
<evidence type="ECO:0000256" key="10">
    <source>
        <dbReference type="HAMAP-Rule" id="MF_00464"/>
    </source>
</evidence>
<organism evidence="11 12">
    <name type="scientific">Neisseria subflava</name>
    <dbReference type="NCBI Taxonomy" id="28449"/>
    <lineage>
        <taxon>Bacteria</taxon>
        <taxon>Pseudomonadati</taxon>
        <taxon>Pseudomonadota</taxon>
        <taxon>Betaproteobacteria</taxon>
        <taxon>Neisseriales</taxon>
        <taxon>Neisseriaceae</taxon>
        <taxon>Neisseria</taxon>
    </lineage>
</organism>
<dbReference type="InterPro" id="IPR016067">
    <property type="entry name" value="S-AdoMet_deCO2ase_core"/>
</dbReference>
<dbReference type="NCBIfam" id="TIGR03330">
    <property type="entry name" value="SAM_DCase_Bsu"/>
    <property type="match status" value="1"/>
</dbReference>
<comment type="similarity">
    <text evidence="10">Belongs to the prokaryotic AdoMetDC family. Type 1 subfamily.</text>
</comment>
<evidence type="ECO:0000256" key="2">
    <source>
        <dbReference type="ARBA" id="ARBA00022793"/>
    </source>
</evidence>
<feature type="chain" id="PRO_5043070976" description="S-adenosylmethionine decarboxylase alpha chain" evidence="10">
    <location>
        <begin position="65"/>
        <end position="120"/>
    </location>
</feature>
<evidence type="ECO:0000256" key="7">
    <source>
        <dbReference type="ARBA" id="ARBA00023239"/>
    </source>
</evidence>
<feature type="active site" description="Schiff-base intermediate with substrate; via pyruvic acid" evidence="10">
    <location>
        <position position="65"/>
    </location>
</feature>
<dbReference type="Gene3D" id="3.30.160.750">
    <property type="match status" value="1"/>
</dbReference>
<keyword evidence="5 10" id="KW-0620">Polyamine biosynthesis</keyword>
<dbReference type="EMBL" id="JASOPA010000002">
    <property type="protein sequence ID" value="MDK7242193.1"/>
    <property type="molecule type" value="Genomic_DNA"/>
</dbReference>
<dbReference type="Pfam" id="PF02675">
    <property type="entry name" value="AdoMet_dc"/>
    <property type="match status" value="1"/>
</dbReference>
<comment type="pathway">
    <text evidence="10">Amine and polyamine biosynthesis; S-adenosylmethioninamine biosynthesis; S-adenosylmethioninamine from S-adenosyl-L-methionine: step 1/1.</text>
</comment>
<evidence type="ECO:0000256" key="9">
    <source>
        <dbReference type="ARBA" id="ARBA00023317"/>
    </source>
</evidence>
<comment type="PTM">
    <text evidence="10">Is synthesized initially as an inactive proenzyme. Formation of the active enzyme involves a self-maturation process in which the active site pyruvoyl group is generated from an internal serine residue via an autocatalytic post-translational modification. Two non-identical subunits are generated from the proenzyme in this reaction, and the pyruvate is formed at the N-terminus of the alpha chain, which is derived from the carboxyl end of the proenzyme. The post-translation cleavage follows an unusual pathway, termed non-hydrolytic serinolysis, in which the side chain hydroxyl group of the serine supplies its oxygen atom to form the C-terminus of the beta chain, while the remainder of the serine residue undergoes an oxidative deamination to produce ammonia and the pyruvoyl group blocking the N-terminus of the alpha chain.</text>
</comment>
<evidence type="ECO:0000256" key="1">
    <source>
        <dbReference type="ARBA" id="ARBA00022691"/>
    </source>
</evidence>
<keyword evidence="2 10" id="KW-0210">Decarboxylase</keyword>
<dbReference type="RefSeq" id="WP_285070570.1">
    <property type="nucleotide sequence ID" value="NZ_JASOPA010000002.1"/>
</dbReference>
<dbReference type="EC" id="4.1.1.50" evidence="10"/>
<dbReference type="InterPro" id="IPR003826">
    <property type="entry name" value="AdoMetDC_fam_prok"/>
</dbReference>
<keyword evidence="1 10" id="KW-0949">S-adenosyl-L-methionine</keyword>
<keyword evidence="6 10" id="KW-0865">Zymogen</keyword>
<feature type="chain" id="PRO_5043070977" description="S-adenosylmethionine decarboxylase beta chain" evidence="10">
    <location>
        <begin position="1"/>
        <end position="64"/>
    </location>
</feature>
<feature type="active site" description="Proton donor; for catalytic activity" evidence="10">
    <location>
        <position position="85"/>
    </location>
</feature>
<reference evidence="11" key="1">
    <citation type="submission" date="2023-05" db="EMBL/GenBank/DDBJ databases">
        <title>Cataloging the Phylogenetic Diversity of Human Bladder Bacteria.</title>
        <authorList>
            <person name="Du J."/>
        </authorList>
    </citation>
    <scope>NUCLEOTIDE SEQUENCE</scope>
    <source>
        <strain evidence="11">UMB1050</strain>
    </source>
</reference>
<evidence type="ECO:0000256" key="8">
    <source>
        <dbReference type="ARBA" id="ARBA00023270"/>
    </source>
</evidence>
<sequence>MTHMPGNHGLLDLYGCDEAILKDEGRLKTALVAAAQAAEATILTEHFHTFGGAGGVTGVLLLAESHISIHTWPEHRFAAIDAFICGGMKLEKVKEVLCRELAAERVDWTVVNRGSDLTLF</sequence>
<keyword evidence="4 10" id="KW-0745">Spermidine biosynthesis</keyword>
<keyword evidence="8 10" id="KW-0704">Schiff base</keyword>
<dbReference type="Proteomes" id="UP001236303">
    <property type="component" value="Unassembled WGS sequence"/>
</dbReference>
<dbReference type="PANTHER" id="PTHR33866">
    <property type="entry name" value="S-ADENOSYLMETHIONINE DECARBOXYLASE PROENZYME"/>
    <property type="match status" value="1"/>
</dbReference>
<keyword evidence="9 10" id="KW-0670">Pyruvate</keyword>
<evidence type="ECO:0000313" key="12">
    <source>
        <dbReference type="Proteomes" id="UP001236303"/>
    </source>
</evidence>
<evidence type="ECO:0000256" key="4">
    <source>
        <dbReference type="ARBA" id="ARBA00023066"/>
    </source>
</evidence>
<dbReference type="SUPFAM" id="SSF56276">
    <property type="entry name" value="S-adenosylmethionine decarboxylase"/>
    <property type="match status" value="1"/>
</dbReference>
<feature type="active site" description="Proton acceptor; for processing activity" evidence="10">
    <location>
        <position position="70"/>
    </location>
</feature>
<dbReference type="GO" id="GO:0005829">
    <property type="term" value="C:cytosol"/>
    <property type="evidence" value="ECO:0007669"/>
    <property type="project" value="TreeGrafter"/>
</dbReference>
<evidence type="ECO:0000256" key="5">
    <source>
        <dbReference type="ARBA" id="ARBA00023115"/>
    </source>
</evidence>
<evidence type="ECO:0000256" key="3">
    <source>
        <dbReference type="ARBA" id="ARBA00022813"/>
    </source>
</evidence>
<dbReference type="HAMAP" id="MF_00464">
    <property type="entry name" value="AdoMetDC_1"/>
    <property type="match status" value="1"/>
</dbReference>
<accession>A0AAW6YBQ4</accession>
<comment type="subunit">
    <text evidence="10">Heterotetramer of two alpha and two beta chains arranged as a dimer of alpha/beta heterodimers.</text>
</comment>
<dbReference type="GO" id="GO:0004014">
    <property type="term" value="F:adenosylmethionine decarboxylase activity"/>
    <property type="evidence" value="ECO:0007669"/>
    <property type="project" value="UniProtKB-UniRule"/>
</dbReference>
<comment type="function">
    <text evidence="10">Catalyzes the decarboxylation of S-adenosylmethionine to S-adenosylmethioninamine (dcAdoMet), the propylamine donor required for the synthesis of the polyamines spermine and spermidine from the diamine putrescine.</text>
</comment>
<dbReference type="InterPro" id="IPR042284">
    <property type="entry name" value="AdoMetDC_N"/>
</dbReference>
<comment type="caution">
    <text evidence="11">The sequence shown here is derived from an EMBL/GenBank/DDBJ whole genome shotgun (WGS) entry which is preliminary data.</text>
</comment>
<evidence type="ECO:0000256" key="6">
    <source>
        <dbReference type="ARBA" id="ARBA00023145"/>
    </source>
</evidence>
<keyword evidence="3 10" id="KW-0068">Autocatalytic cleavage</keyword>
<name>A0AAW6YBQ4_NEISU</name>
<proteinExistence type="inferred from homology"/>
<comment type="catalytic activity">
    <reaction evidence="10">
        <text>S-adenosyl-L-methionine + H(+) = S-adenosyl 3-(methylsulfanyl)propylamine + CO2</text>
        <dbReference type="Rhea" id="RHEA:15981"/>
        <dbReference type="ChEBI" id="CHEBI:15378"/>
        <dbReference type="ChEBI" id="CHEBI:16526"/>
        <dbReference type="ChEBI" id="CHEBI:57443"/>
        <dbReference type="ChEBI" id="CHEBI:59789"/>
        <dbReference type="EC" id="4.1.1.50"/>
    </reaction>
</comment>
<evidence type="ECO:0000313" key="11">
    <source>
        <dbReference type="EMBL" id="MDK7242193.1"/>
    </source>
</evidence>
<dbReference type="GO" id="GO:0008295">
    <property type="term" value="P:spermidine biosynthetic process"/>
    <property type="evidence" value="ECO:0007669"/>
    <property type="project" value="UniProtKB-UniRule"/>
</dbReference>
<dbReference type="PANTHER" id="PTHR33866:SF2">
    <property type="entry name" value="S-ADENOSYLMETHIONINE DECARBOXYLASE PROENZYME"/>
    <property type="match status" value="1"/>
</dbReference>
<comment type="cofactor">
    <cofactor evidence="10">
        <name>pyruvate</name>
        <dbReference type="ChEBI" id="CHEBI:15361"/>
    </cofactor>
    <text evidence="10">Binds 1 pyruvoyl group covalently per subunit.</text>
</comment>
<feature type="site" description="Cleavage (non-hydrolytic); by autolysis" evidence="10">
    <location>
        <begin position="64"/>
        <end position="65"/>
    </location>
</feature>
<dbReference type="InterPro" id="IPR017716">
    <property type="entry name" value="S-AdoMet_deCOase_pro-enz"/>
</dbReference>